<dbReference type="EMBL" id="JAHHHV010000077">
    <property type="protein sequence ID" value="MBW4467484.1"/>
    <property type="molecule type" value="Genomic_DNA"/>
</dbReference>
<feature type="transmembrane region" description="Helical" evidence="1">
    <location>
        <begin position="7"/>
        <end position="26"/>
    </location>
</feature>
<protein>
    <submittedName>
        <fullName evidence="2">Uncharacterized protein</fullName>
    </submittedName>
</protein>
<dbReference type="AlphaFoldDB" id="A0A951PFK0"/>
<keyword evidence="1" id="KW-0472">Membrane</keyword>
<feature type="transmembrane region" description="Helical" evidence="1">
    <location>
        <begin position="38"/>
        <end position="57"/>
    </location>
</feature>
<name>A0A951PFK0_9CYAN</name>
<evidence type="ECO:0000313" key="3">
    <source>
        <dbReference type="Proteomes" id="UP000707356"/>
    </source>
</evidence>
<keyword evidence="1" id="KW-1133">Transmembrane helix</keyword>
<evidence type="ECO:0000313" key="2">
    <source>
        <dbReference type="EMBL" id="MBW4467484.1"/>
    </source>
</evidence>
<reference evidence="2" key="2">
    <citation type="journal article" date="2022" name="Microbiol. Resour. Announc.">
        <title>Metagenome Sequencing to Explore Phylogenomics of Terrestrial Cyanobacteria.</title>
        <authorList>
            <person name="Ward R.D."/>
            <person name="Stajich J.E."/>
            <person name="Johansen J.R."/>
            <person name="Huntemann M."/>
            <person name="Clum A."/>
            <person name="Foster B."/>
            <person name="Foster B."/>
            <person name="Roux S."/>
            <person name="Palaniappan K."/>
            <person name="Varghese N."/>
            <person name="Mukherjee S."/>
            <person name="Reddy T.B.K."/>
            <person name="Daum C."/>
            <person name="Copeland A."/>
            <person name="Chen I.A."/>
            <person name="Ivanova N.N."/>
            <person name="Kyrpides N.C."/>
            <person name="Shapiro N."/>
            <person name="Eloe-Fadrosh E.A."/>
            <person name="Pietrasiak N."/>
        </authorList>
    </citation>
    <scope>NUCLEOTIDE SEQUENCE</scope>
    <source>
        <strain evidence="2">GSE-TBD4-15B</strain>
    </source>
</reference>
<proteinExistence type="predicted"/>
<comment type="caution">
    <text evidence="2">The sequence shown here is derived from an EMBL/GenBank/DDBJ whole genome shotgun (WGS) entry which is preliminary data.</text>
</comment>
<reference evidence="2" key="1">
    <citation type="submission" date="2021-05" db="EMBL/GenBank/DDBJ databases">
        <authorList>
            <person name="Pietrasiak N."/>
            <person name="Ward R."/>
            <person name="Stajich J.E."/>
            <person name="Kurbessoian T."/>
        </authorList>
    </citation>
    <scope>NUCLEOTIDE SEQUENCE</scope>
    <source>
        <strain evidence="2">GSE-TBD4-15B</strain>
    </source>
</reference>
<keyword evidence="1" id="KW-0812">Transmembrane</keyword>
<accession>A0A951PFK0</accession>
<organism evidence="2 3">
    <name type="scientific">Pegethrix bostrychoides GSE-TBD4-15B</name>
    <dbReference type="NCBI Taxonomy" id="2839662"/>
    <lineage>
        <taxon>Bacteria</taxon>
        <taxon>Bacillati</taxon>
        <taxon>Cyanobacteriota</taxon>
        <taxon>Cyanophyceae</taxon>
        <taxon>Oculatellales</taxon>
        <taxon>Oculatellaceae</taxon>
        <taxon>Pegethrix</taxon>
    </lineage>
</organism>
<dbReference type="Proteomes" id="UP000707356">
    <property type="component" value="Unassembled WGS sequence"/>
</dbReference>
<gene>
    <name evidence="2" type="ORF">KME07_18820</name>
</gene>
<sequence>MSTNFALLYLATAGLFFLVLFTAFWLDGSTSKRHGMSWIIVLIGALGWGIVLPLALAERLRKLLRHRMAARPTAYSRFS</sequence>
<evidence type="ECO:0000256" key="1">
    <source>
        <dbReference type="SAM" id="Phobius"/>
    </source>
</evidence>